<feature type="non-terminal residue" evidence="2">
    <location>
        <position position="57"/>
    </location>
</feature>
<reference evidence="2" key="1">
    <citation type="journal article" date="2014" name="Front. Microbiol.">
        <title>High frequency of phylogenetically diverse reductive dehalogenase-homologous genes in deep subseafloor sedimentary metagenomes.</title>
        <authorList>
            <person name="Kawai M."/>
            <person name="Futagami T."/>
            <person name="Toyoda A."/>
            <person name="Takaki Y."/>
            <person name="Nishi S."/>
            <person name="Hori S."/>
            <person name="Arai W."/>
            <person name="Tsubouchi T."/>
            <person name="Morono Y."/>
            <person name="Uchiyama I."/>
            <person name="Ito T."/>
            <person name="Fujiyama A."/>
            <person name="Inagaki F."/>
            <person name="Takami H."/>
        </authorList>
    </citation>
    <scope>NUCLEOTIDE SEQUENCE</scope>
    <source>
        <strain evidence="2">Expedition CK06-06</strain>
    </source>
</reference>
<dbReference type="GO" id="GO:0008137">
    <property type="term" value="F:NADH dehydrogenase (ubiquinone) activity"/>
    <property type="evidence" value="ECO:0007669"/>
    <property type="project" value="InterPro"/>
</dbReference>
<feature type="domain" description="2Fe-2S ferredoxin-type" evidence="1">
    <location>
        <begin position="1"/>
        <end position="57"/>
    </location>
</feature>
<dbReference type="GO" id="GO:0042773">
    <property type="term" value="P:ATP synthesis coupled electron transport"/>
    <property type="evidence" value="ECO:0007669"/>
    <property type="project" value="InterPro"/>
</dbReference>
<dbReference type="InterPro" id="IPR000283">
    <property type="entry name" value="NADH_UbQ_OxRdtase_75kDa_su_CS"/>
</dbReference>
<organism evidence="2">
    <name type="scientific">marine sediment metagenome</name>
    <dbReference type="NCBI Taxonomy" id="412755"/>
    <lineage>
        <taxon>unclassified sequences</taxon>
        <taxon>metagenomes</taxon>
        <taxon>ecological metagenomes</taxon>
    </lineage>
</organism>
<dbReference type="CDD" id="cd00207">
    <property type="entry name" value="fer2"/>
    <property type="match status" value="1"/>
</dbReference>
<dbReference type="EMBL" id="BARW01021879">
    <property type="protein sequence ID" value="GAI93039.1"/>
    <property type="molecule type" value="Genomic_DNA"/>
</dbReference>
<evidence type="ECO:0000259" key="1">
    <source>
        <dbReference type="PROSITE" id="PS51085"/>
    </source>
</evidence>
<protein>
    <recommendedName>
        <fullName evidence="1">2Fe-2S ferredoxin-type domain-containing protein</fullName>
    </recommendedName>
</protein>
<dbReference type="AlphaFoldDB" id="X1UL36"/>
<proteinExistence type="predicted"/>
<dbReference type="InterPro" id="IPR036010">
    <property type="entry name" value="2Fe-2S_ferredoxin-like_sf"/>
</dbReference>
<name>X1UL36_9ZZZZ</name>
<dbReference type="GO" id="GO:0051536">
    <property type="term" value="F:iron-sulfur cluster binding"/>
    <property type="evidence" value="ECO:0007669"/>
    <property type="project" value="InterPro"/>
</dbReference>
<comment type="caution">
    <text evidence="2">The sequence shown here is derived from an EMBL/GenBank/DDBJ whole genome shotgun (WGS) entry which is preliminary data.</text>
</comment>
<sequence>MVKLTIDNREVEAREGSTILEAAQRAGIKVPTLCYQSGLSSAGACRVCLVKVKDKPG</sequence>
<dbReference type="Gene3D" id="3.10.20.740">
    <property type="match status" value="1"/>
</dbReference>
<dbReference type="InterPro" id="IPR001041">
    <property type="entry name" value="2Fe-2S_ferredoxin-type"/>
</dbReference>
<evidence type="ECO:0000313" key="2">
    <source>
        <dbReference type="EMBL" id="GAI93039.1"/>
    </source>
</evidence>
<gene>
    <name evidence="2" type="ORF">S12H4_36667</name>
</gene>
<dbReference type="SUPFAM" id="SSF54292">
    <property type="entry name" value="2Fe-2S ferredoxin-like"/>
    <property type="match status" value="1"/>
</dbReference>
<dbReference type="GO" id="GO:0016020">
    <property type="term" value="C:membrane"/>
    <property type="evidence" value="ECO:0007669"/>
    <property type="project" value="InterPro"/>
</dbReference>
<accession>X1UL36</accession>
<dbReference type="PROSITE" id="PS00641">
    <property type="entry name" value="COMPLEX1_75K_1"/>
    <property type="match status" value="1"/>
</dbReference>
<dbReference type="Pfam" id="PF13510">
    <property type="entry name" value="Fer2_4"/>
    <property type="match status" value="1"/>
</dbReference>
<dbReference type="PROSITE" id="PS51085">
    <property type="entry name" value="2FE2S_FER_2"/>
    <property type="match status" value="1"/>
</dbReference>